<gene>
    <name evidence="1" type="ORF">MKK02DRAFT_21028</name>
</gene>
<dbReference type="Gene3D" id="3.40.50.10680">
    <property type="entry name" value="CofD-like domains"/>
    <property type="match status" value="1"/>
</dbReference>
<dbReference type="PANTHER" id="PTHR31240:SF0">
    <property type="entry name" value="MATERNAL EFFECT EMBRYO ARREST 18"/>
    <property type="match status" value="1"/>
</dbReference>
<name>A0AA38LS20_9TREE</name>
<dbReference type="InterPro" id="IPR038136">
    <property type="entry name" value="CofD-like_dom_sf"/>
</dbReference>
<keyword evidence="2" id="KW-1185">Reference proteome</keyword>
<accession>A0AA38LS20</accession>
<dbReference type="EMBL" id="JAKWFO010000016">
    <property type="protein sequence ID" value="KAI9632054.1"/>
    <property type="molecule type" value="Genomic_DNA"/>
</dbReference>
<dbReference type="InterPro" id="IPR002882">
    <property type="entry name" value="CofD"/>
</dbReference>
<dbReference type="SUPFAM" id="SSF142338">
    <property type="entry name" value="CofD-like"/>
    <property type="match status" value="1"/>
</dbReference>
<proteinExistence type="predicted"/>
<organism evidence="1 2">
    <name type="scientific">Dioszegia hungarica</name>
    <dbReference type="NCBI Taxonomy" id="4972"/>
    <lineage>
        <taxon>Eukaryota</taxon>
        <taxon>Fungi</taxon>
        <taxon>Dikarya</taxon>
        <taxon>Basidiomycota</taxon>
        <taxon>Agaricomycotina</taxon>
        <taxon>Tremellomycetes</taxon>
        <taxon>Tremellales</taxon>
        <taxon>Bulleribasidiaceae</taxon>
        <taxon>Dioszegia</taxon>
    </lineage>
</organism>
<evidence type="ECO:0000313" key="1">
    <source>
        <dbReference type="EMBL" id="KAI9632054.1"/>
    </source>
</evidence>
<dbReference type="PANTHER" id="PTHR31240">
    <property type="entry name" value="MATERNAL EFFECT EMBRYO ARREST 18"/>
    <property type="match status" value="1"/>
</dbReference>
<reference evidence="1" key="1">
    <citation type="journal article" date="2022" name="G3 (Bethesda)">
        <title>High quality genome of the basidiomycete yeast Dioszegia hungarica PDD-24b-2 isolated from cloud water.</title>
        <authorList>
            <person name="Jarrige D."/>
            <person name="Haridas S."/>
            <person name="Bleykasten-Grosshans C."/>
            <person name="Joly M."/>
            <person name="Nadalig T."/>
            <person name="Sancelme M."/>
            <person name="Vuilleumier S."/>
            <person name="Grigoriev I.V."/>
            <person name="Amato P."/>
            <person name="Bringel F."/>
        </authorList>
    </citation>
    <scope>NUCLEOTIDE SEQUENCE</scope>
    <source>
        <strain evidence="1">PDD-24b-2</strain>
    </source>
</reference>
<dbReference type="AlphaFoldDB" id="A0AA38LS20"/>
<dbReference type="Proteomes" id="UP001164286">
    <property type="component" value="Unassembled WGS sequence"/>
</dbReference>
<comment type="caution">
    <text evidence="1">The sequence shown here is derived from an EMBL/GenBank/DDBJ whole genome shotgun (WGS) entry which is preliminary data.</text>
</comment>
<protein>
    <submittedName>
        <fullName evidence="1">Uncharacterized protein</fullName>
    </submittedName>
</protein>
<sequence>MAQDLSYVIISGGTGANAIASAFGADPAFVLPVSDDGGSSSEILRCFGGPSIGDIRSRLTRLIPLAETASTREEKERSAIYELLAYRFPDDAGEKVVREIWGEIVEGRSSLWKDIGDDKKECIRAFLVHFNALTLKRAHKRFSFRNFSLGNGFLTGARDMFGSLPSAIFLFKSVASVAPDTHVIPVINTNQTVTIAAELEDGETIVGQCAISHPTEPAAVRGAGVGQSGSAQRTHFRRDSRTFDTLPIPLGLGGGIGEETSPKLESVQEVGGEQGGNLGYRKGAEEVPLESPVKRVFYINLYGQQEIFPQPNPSYLESLKTRDVLVYSCGSIWTSIAPCLSLRGLGEAVARSTSLKAKVLLLNSKNDRESPDYLASDYVKAISNSLTHHSTRKLDTSSLITHVVYLEGSAVEVDEDDLRVVETIMIPRATHGFAEDQMPLFTPESVSAAMGLIFGE</sequence>
<dbReference type="RefSeq" id="XP_052941831.1">
    <property type="nucleotide sequence ID" value="XM_053086352.1"/>
</dbReference>
<dbReference type="Pfam" id="PF01933">
    <property type="entry name" value="CofD"/>
    <property type="match status" value="1"/>
</dbReference>
<evidence type="ECO:0000313" key="2">
    <source>
        <dbReference type="Proteomes" id="UP001164286"/>
    </source>
</evidence>
<dbReference type="GeneID" id="77725553"/>
<dbReference type="GO" id="GO:0043743">
    <property type="term" value="F:LPPG:FO 2-phospho-L-lactate transferase activity"/>
    <property type="evidence" value="ECO:0007669"/>
    <property type="project" value="InterPro"/>
</dbReference>